<evidence type="ECO:0000313" key="2">
    <source>
        <dbReference type="EMBL" id="CAB5011396.1"/>
    </source>
</evidence>
<protein>
    <submittedName>
        <fullName evidence="2">Unannotated protein</fullName>
    </submittedName>
</protein>
<dbReference type="AlphaFoldDB" id="A0A6J7Q273"/>
<organism evidence="2">
    <name type="scientific">freshwater metagenome</name>
    <dbReference type="NCBI Taxonomy" id="449393"/>
    <lineage>
        <taxon>unclassified sequences</taxon>
        <taxon>metagenomes</taxon>
        <taxon>ecological metagenomes</taxon>
    </lineage>
</organism>
<sequence>MAESILLTASIGVGEPSVTALCVDGHDNWRSECVRRFSASECQTLMYQRAPSRTATTRNATVRAVVPTGLNPPNVSEDATEPRTSAAAASGATISAASVGVVSCRSAPLSASISAVPGSTRNRRPSTNICFSGSIHASRSEGTRMSSTPSRSAAFASRTKRAIASSGVRVPPACSEPRSEVSA</sequence>
<reference evidence="2" key="1">
    <citation type="submission" date="2020-05" db="EMBL/GenBank/DDBJ databases">
        <authorList>
            <person name="Chiriac C."/>
            <person name="Salcher M."/>
            <person name="Ghai R."/>
            <person name="Kavagutti S V."/>
        </authorList>
    </citation>
    <scope>NUCLEOTIDE SEQUENCE</scope>
</reference>
<proteinExistence type="predicted"/>
<gene>
    <name evidence="2" type="ORF">UFOPK3954_02332</name>
</gene>
<accession>A0A6J7Q273</accession>
<name>A0A6J7Q273_9ZZZZ</name>
<evidence type="ECO:0000256" key="1">
    <source>
        <dbReference type="SAM" id="MobiDB-lite"/>
    </source>
</evidence>
<dbReference type="EMBL" id="CAFBON010000344">
    <property type="protein sequence ID" value="CAB5011396.1"/>
    <property type="molecule type" value="Genomic_DNA"/>
</dbReference>
<feature type="region of interest" description="Disordered" evidence="1">
    <location>
        <begin position="137"/>
        <end position="183"/>
    </location>
</feature>